<keyword evidence="1" id="KW-0808">Transferase</keyword>
<evidence type="ECO:0000256" key="6">
    <source>
        <dbReference type="ARBA" id="ARBA00022918"/>
    </source>
</evidence>
<dbReference type="InterPro" id="IPR043502">
    <property type="entry name" value="DNA/RNA_pol_sf"/>
</dbReference>
<gene>
    <name evidence="8" type="ORF">MTR67_025543</name>
</gene>
<keyword evidence="6" id="KW-0695">RNA-directed DNA polymerase</keyword>
<dbReference type="PANTHER" id="PTHR34072">
    <property type="entry name" value="ENZYMATIC POLYPROTEIN-RELATED"/>
    <property type="match status" value="1"/>
</dbReference>
<keyword evidence="9" id="KW-1185">Reference proteome</keyword>
<evidence type="ECO:0000313" key="8">
    <source>
        <dbReference type="EMBL" id="WMV32158.1"/>
    </source>
</evidence>
<dbReference type="Pfam" id="PF17917">
    <property type="entry name" value="RT_RNaseH"/>
    <property type="match status" value="1"/>
</dbReference>
<evidence type="ECO:0000256" key="2">
    <source>
        <dbReference type="ARBA" id="ARBA00022695"/>
    </source>
</evidence>
<evidence type="ECO:0000256" key="4">
    <source>
        <dbReference type="ARBA" id="ARBA00022759"/>
    </source>
</evidence>
<name>A0AAF0QZZ2_SOLVR</name>
<keyword evidence="5" id="KW-0378">Hydrolase</keyword>
<evidence type="ECO:0000256" key="1">
    <source>
        <dbReference type="ARBA" id="ARBA00022679"/>
    </source>
</evidence>
<accession>A0AAF0QZZ2</accession>
<dbReference type="InterPro" id="IPR041373">
    <property type="entry name" value="RT_RNaseH"/>
</dbReference>
<evidence type="ECO:0000256" key="3">
    <source>
        <dbReference type="ARBA" id="ARBA00022722"/>
    </source>
</evidence>
<feature type="non-terminal residue" evidence="8">
    <location>
        <position position="1"/>
    </location>
</feature>
<organism evidence="8 9">
    <name type="scientific">Solanum verrucosum</name>
    <dbReference type="NCBI Taxonomy" id="315347"/>
    <lineage>
        <taxon>Eukaryota</taxon>
        <taxon>Viridiplantae</taxon>
        <taxon>Streptophyta</taxon>
        <taxon>Embryophyta</taxon>
        <taxon>Tracheophyta</taxon>
        <taxon>Spermatophyta</taxon>
        <taxon>Magnoliopsida</taxon>
        <taxon>eudicotyledons</taxon>
        <taxon>Gunneridae</taxon>
        <taxon>Pentapetalae</taxon>
        <taxon>asterids</taxon>
        <taxon>lamiids</taxon>
        <taxon>Solanales</taxon>
        <taxon>Solanaceae</taxon>
        <taxon>Solanoideae</taxon>
        <taxon>Solaneae</taxon>
        <taxon>Solanum</taxon>
    </lineage>
</organism>
<dbReference type="CDD" id="cd09274">
    <property type="entry name" value="RNase_HI_RT_Ty3"/>
    <property type="match status" value="1"/>
</dbReference>
<evidence type="ECO:0000313" key="9">
    <source>
        <dbReference type="Proteomes" id="UP001234989"/>
    </source>
</evidence>
<dbReference type="EMBL" id="CP133617">
    <property type="protein sequence ID" value="WMV32158.1"/>
    <property type="molecule type" value="Genomic_DNA"/>
</dbReference>
<dbReference type="SUPFAM" id="SSF56672">
    <property type="entry name" value="DNA/RNA polymerases"/>
    <property type="match status" value="1"/>
</dbReference>
<keyword evidence="4" id="KW-0255">Endonuclease</keyword>
<keyword evidence="2" id="KW-0548">Nucleotidyltransferase</keyword>
<keyword evidence="3" id="KW-0540">Nuclease</keyword>
<dbReference type="GO" id="GO:0004519">
    <property type="term" value="F:endonuclease activity"/>
    <property type="evidence" value="ECO:0007669"/>
    <property type="project" value="UniProtKB-KW"/>
</dbReference>
<feature type="domain" description="Reverse transcriptase RNase H-like" evidence="7">
    <location>
        <begin position="176"/>
        <end position="261"/>
    </location>
</feature>
<protein>
    <recommendedName>
        <fullName evidence="7">Reverse transcriptase RNase H-like domain-containing protein</fullName>
    </recommendedName>
</protein>
<dbReference type="GO" id="GO:0016787">
    <property type="term" value="F:hydrolase activity"/>
    <property type="evidence" value="ECO:0007669"/>
    <property type="project" value="UniProtKB-KW"/>
</dbReference>
<dbReference type="GO" id="GO:0003964">
    <property type="term" value="F:RNA-directed DNA polymerase activity"/>
    <property type="evidence" value="ECO:0007669"/>
    <property type="project" value="UniProtKB-KW"/>
</dbReference>
<proteinExistence type="predicted"/>
<reference evidence="8" key="1">
    <citation type="submission" date="2023-08" db="EMBL/GenBank/DDBJ databases">
        <title>A de novo genome assembly of Solanum verrucosum Schlechtendal, a Mexican diploid species geographically isolated from the other diploid A-genome species in potato relatives.</title>
        <authorList>
            <person name="Hosaka K."/>
        </authorList>
    </citation>
    <scope>NUCLEOTIDE SEQUENCE</scope>
    <source>
        <tissue evidence="8">Young leaves</tissue>
    </source>
</reference>
<dbReference type="Proteomes" id="UP001234989">
    <property type="component" value="Chromosome 6"/>
</dbReference>
<dbReference type="AlphaFoldDB" id="A0AAF0QZZ2"/>
<evidence type="ECO:0000259" key="7">
    <source>
        <dbReference type="Pfam" id="PF17917"/>
    </source>
</evidence>
<sequence>PDFRFSEVAGATHGCHSRTVGQTKACVGGQTTVRGLCPWIEAPFTKPLMRMTADQHGPSFDPRANTKNANARNANAAPPFPDQEVSNAEFRNAIQILAQTAARVRDFVRMNPPEFLGSQVGEDFQKFIDEVKKIFEVMQVTRNDRVELAFYQLKDVAYIWRFMEGFSSIASPLTRVSLGCVLMQRGKVIAYASRQLMVHKKNYLTHDLELATVVFALKIWRHYLYGVHVYVFTNHKSLQYVFTQKELNLRHRRWFEFLKDYDMNVHYYPDLAAVHPVFHISLLKKCVGDPASVVPLEGVAMKDSLSYADVPVEILDRQVQVLSIQITLTSVPDLLFSRISGESSFSEDNSHEFLFSIFSPLVSVLLDLVGLCPSISSQLEAIFRHC</sequence>
<dbReference type="PANTHER" id="PTHR34072:SF52">
    <property type="entry name" value="RIBONUCLEASE H"/>
    <property type="match status" value="1"/>
</dbReference>
<evidence type="ECO:0000256" key="5">
    <source>
        <dbReference type="ARBA" id="ARBA00022801"/>
    </source>
</evidence>